<evidence type="ECO:0000256" key="8">
    <source>
        <dbReference type="RuleBase" id="RU363032"/>
    </source>
</evidence>
<dbReference type="RefSeq" id="WP_109366028.1">
    <property type="nucleotide sequence ID" value="NZ_JABFCY010000003.1"/>
</dbReference>
<dbReference type="InterPro" id="IPR035906">
    <property type="entry name" value="MetI-like_sf"/>
</dbReference>
<evidence type="ECO:0000313" key="10">
    <source>
        <dbReference type="EMBL" id="NNU59908.1"/>
    </source>
</evidence>
<keyword evidence="6 8" id="KW-1133">Transmembrane helix</keyword>
<dbReference type="InterPro" id="IPR043429">
    <property type="entry name" value="ArtM/GltK/GlnP/TcyL/YhdX-like"/>
</dbReference>
<accession>A0A2P9HCM9</accession>
<sequence length="227" mass="24826">MSYEFSFSFLSQYWPLLLKGTLATIQMSLIVTALGFVLGTICAVASISKYKFLRILVAIYVEAIRNTPLLVQLFLVYFGLSSMGVKFSAQTSALIGLTINVGAYSSEIIRAGLQAIHPGQLEAADTLGLSRLQMLAGIMLPPALEKVYPALVSQYVLLMLATSVASQISAEELTGAASRIQSMTFRSFEVYLVILVIYLVLSLLMRGLFKLLGLALFPRKRRLGTNL</sequence>
<keyword evidence="3 8" id="KW-0813">Transport</keyword>
<dbReference type="Proteomes" id="UP000574931">
    <property type="component" value="Unassembled WGS sequence"/>
</dbReference>
<dbReference type="SUPFAM" id="SSF161098">
    <property type="entry name" value="MetI-like"/>
    <property type="match status" value="1"/>
</dbReference>
<dbReference type="PANTHER" id="PTHR30614:SF35">
    <property type="entry name" value="ABC TRANSPORTER PERMEASE PROTEIN"/>
    <property type="match status" value="1"/>
</dbReference>
<name>A0A2P9HCM9_9HYPH</name>
<keyword evidence="7 8" id="KW-0472">Membrane</keyword>
<evidence type="ECO:0000256" key="3">
    <source>
        <dbReference type="ARBA" id="ARBA00022448"/>
    </source>
</evidence>
<protein>
    <submittedName>
        <fullName evidence="10">Amino acid ABC transporter permease</fullName>
    </submittedName>
    <submittedName>
        <fullName evidence="11">Polar amino acid ABC transporter, inner membrane subunit</fullName>
    </submittedName>
</protein>
<reference evidence="12" key="1">
    <citation type="submission" date="2017-12" db="EMBL/GenBank/DDBJ databases">
        <authorList>
            <person name="Diaz M."/>
        </authorList>
    </citation>
    <scope>NUCLEOTIDE SEQUENCE [LARGE SCALE GENOMIC DNA]</scope>
    <source>
        <strain evidence="12">FI11154</strain>
    </source>
</reference>
<dbReference type="Proteomes" id="UP000246073">
    <property type="component" value="Unassembled WGS sequence"/>
</dbReference>
<dbReference type="PROSITE" id="PS50928">
    <property type="entry name" value="ABC_TM1"/>
    <property type="match status" value="1"/>
</dbReference>
<dbReference type="AlphaFoldDB" id="A0A2P9HCM9"/>
<dbReference type="GO" id="GO:0022857">
    <property type="term" value="F:transmembrane transporter activity"/>
    <property type="evidence" value="ECO:0007669"/>
    <property type="project" value="InterPro"/>
</dbReference>
<comment type="similarity">
    <text evidence="2">Belongs to the binding-protein-dependent transport system permease family. HisMQ subfamily.</text>
</comment>
<dbReference type="PANTHER" id="PTHR30614">
    <property type="entry name" value="MEMBRANE COMPONENT OF AMINO ACID ABC TRANSPORTER"/>
    <property type="match status" value="1"/>
</dbReference>
<evidence type="ECO:0000256" key="4">
    <source>
        <dbReference type="ARBA" id="ARBA00022475"/>
    </source>
</evidence>
<keyword evidence="13" id="KW-1185">Reference proteome</keyword>
<evidence type="ECO:0000313" key="11">
    <source>
        <dbReference type="EMBL" id="SPL61846.1"/>
    </source>
</evidence>
<evidence type="ECO:0000256" key="5">
    <source>
        <dbReference type="ARBA" id="ARBA00022692"/>
    </source>
</evidence>
<comment type="subcellular location">
    <subcellularLocation>
        <location evidence="1">Cell inner membrane</location>
        <topology evidence="1">Multi-pass membrane protein</topology>
    </subcellularLocation>
    <subcellularLocation>
        <location evidence="8">Cell membrane</location>
        <topology evidence="8">Multi-pass membrane protein</topology>
    </subcellularLocation>
</comment>
<proteinExistence type="inferred from homology"/>
<reference evidence="11" key="2">
    <citation type="submission" date="2017-12" db="EMBL/GenBank/DDBJ databases">
        <authorList>
            <person name="Hurst M.R.H."/>
        </authorList>
    </citation>
    <scope>NUCLEOTIDE SEQUENCE [LARGE SCALE GENOMIC DNA]</scope>
    <source>
        <strain evidence="11">FI11154</strain>
    </source>
</reference>
<feature type="transmembrane region" description="Helical" evidence="8">
    <location>
        <begin position="190"/>
        <end position="217"/>
    </location>
</feature>
<dbReference type="InterPro" id="IPR010065">
    <property type="entry name" value="AA_ABC_transptr_permease_3TM"/>
</dbReference>
<evidence type="ECO:0000256" key="6">
    <source>
        <dbReference type="ARBA" id="ARBA00022989"/>
    </source>
</evidence>
<dbReference type="GO" id="GO:0006865">
    <property type="term" value="P:amino acid transport"/>
    <property type="evidence" value="ECO:0007669"/>
    <property type="project" value="TreeGrafter"/>
</dbReference>
<reference evidence="10 13" key="3">
    <citation type="submission" date="2020-05" db="EMBL/GenBank/DDBJ databases">
        <title>Draft Genome Sequence of Ochrobactrum soli Isolated from Stable Fly Gut.</title>
        <authorList>
            <person name="Pileggi M.T."/>
            <person name="Vazhakkala L.J."/>
            <person name="Wong C.N."/>
        </authorList>
    </citation>
    <scope>NUCLEOTIDE SEQUENCE [LARGE SCALE GENOMIC DNA]</scope>
    <source>
        <strain evidence="10 13">MTP-C0764</strain>
    </source>
</reference>
<evidence type="ECO:0000256" key="2">
    <source>
        <dbReference type="ARBA" id="ARBA00010072"/>
    </source>
</evidence>
<dbReference type="CDD" id="cd06261">
    <property type="entry name" value="TM_PBP2"/>
    <property type="match status" value="1"/>
</dbReference>
<evidence type="ECO:0000259" key="9">
    <source>
        <dbReference type="PROSITE" id="PS50928"/>
    </source>
</evidence>
<dbReference type="EMBL" id="OOFM01000001">
    <property type="protein sequence ID" value="SPL61846.1"/>
    <property type="molecule type" value="Genomic_DNA"/>
</dbReference>
<evidence type="ECO:0000313" key="13">
    <source>
        <dbReference type="Proteomes" id="UP000574931"/>
    </source>
</evidence>
<keyword evidence="4" id="KW-1003">Cell membrane</keyword>
<dbReference type="GO" id="GO:0043190">
    <property type="term" value="C:ATP-binding cassette (ABC) transporter complex"/>
    <property type="evidence" value="ECO:0007669"/>
    <property type="project" value="InterPro"/>
</dbReference>
<evidence type="ECO:0000313" key="12">
    <source>
        <dbReference type="Proteomes" id="UP000246073"/>
    </source>
</evidence>
<dbReference type="Pfam" id="PF00528">
    <property type="entry name" value="BPD_transp_1"/>
    <property type="match status" value="1"/>
</dbReference>
<keyword evidence="5 8" id="KW-0812">Transmembrane</keyword>
<dbReference type="InterPro" id="IPR000515">
    <property type="entry name" value="MetI-like"/>
</dbReference>
<organism evidence="11 12">
    <name type="scientific">Ochrobactrum soli</name>
    <dbReference type="NCBI Taxonomy" id="2448455"/>
    <lineage>
        <taxon>Bacteria</taxon>
        <taxon>Pseudomonadati</taxon>
        <taxon>Pseudomonadota</taxon>
        <taxon>Alphaproteobacteria</taxon>
        <taxon>Hyphomicrobiales</taxon>
        <taxon>Brucellaceae</taxon>
        <taxon>Brucella/Ochrobactrum group</taxon>
        <taxon>Ochrobactrum</taxon>
    </lineage>
</organism>
<feature type="transmembrane region" description="Helical" evidence="8">
    <location>
        <begin position="20"/>
        <end position="45"/>
    </location>
</feature>
<feature type="domain" description="ABC transmembrane type-1" evidence="9">
    <location>
        <begin position="21"/>
        <end position="209"/>
    </location>
</feature>
<gene>
    <name evidence="10" type="ORF">HKX02_06495</name>
    <name evidence="11" type="ORF">OHAE_4638</name>
</gene>
<evidence type="ECO:0000256" key="1">
    <source>
        <dbReference type="ARBA" id="ARBA00004429"/>
    </source>
</evidence>
<evidence type="ECO:0000256" key="7">
    <source>
        <dbReference type="ARBA" id="ARBA00023136"/>
    </source>
</evidence>
<dbReference type="EMBL" id="JABFCY010000003">
    <property type="protein sequence ID" value="NNU59908.1"/>
    <property type="molecule type" value="Genomic_DNA"/>
</dbReference>
<dbReference type="NCBIfam" id="TIGR01726">
    <property type="entry name" value="HEQRo_perm_3TM"/>
    <property type="match status" value="1"/>
</dbReference>
<dbReference type="Gene3D" id="1.10.3720.10">
    <property type="entry name" value="MetI-like"/>
    <property type="match status" value="1"/>
</dbReference>